<keyword evidence="2" id="KW-1185">Reference proteome</keyword>
<dbReference type="Proteomes" id="UP000218418">
    <property type="component" value="Chromosome"/>
</dbReference>
<name>A0A1Z4LPY9_9CYAN</name>
<dbReference type="AlphaFoldDB" id="A0A1Z4LPY9"/>
<dbReference type="SUPFAM" id="SSF55144">
    <property type="entry name" value="LigT-like"/>
    <property type="match status" value="1"/>
</dbReference>
<dbReference type="Gene3D" id="3.90.1140.10">
    <property type="entry name" value="Cyclic phosphodiesterase"/>
    <property type="match status" value="1"/>
</dbReference>
<evidence type="ECO:0000313" key="1">
    <source>
        <dbReference type="EMBL" id="BAY83305.1"/>
    </source>
</evidence>
<evidence type="ECO:0000313" key="2">
    <source>
        <dbReference type="Proteomes" id="UP000218418"/>
    </source>
</evidence>
<proteinExistence type="predicted"/>
<dbReference type="EMBL" id="AP018227">
    <property type="protein sequence ID" value="BAY83305.1"/>
    <property type="molecule type" value="Genomic_DNA"/>
</dbReference>
<sequence length="221" mass="25446">MSLFEMNPVKLGIAMIPDSQTLQKIIKLQQQVSVICPLQPTLAENTNLPHMTLLQGRFSNLAAVRQLIHDLKQHLQQIYSQQPEVFTFHQLKCIYKAPGWYFLQPNPDTIGHQAHQICFDALKNIMVLLECDRQKNMVGYTTSETSNYKQYGYRYIEKDFYPHLTLGQTINRSASEKIDSWMKSLPAQQINISGRFERITLYRVGDFGSHAESLVDLEIGI</sequence>
<dbReference type="InterPro" id="IPR009389">
    <property type="entry name" value="DUF1045"/>
</dbReference>
<dbReference type="Pfam" id="PF06299">
    <property type="entry name" value="DUF1045"/>
    <property type="match status" value="1"/>
</dbReference>
<protein>
    <recommendedName>
        <fullName evidence="3">2',5' RNA ligase</fullName>
    </recommendedName>
</protein>
<evidence type="ECO:0008006" key="3">
    <source>
        <dbReference type="Google" id="ProtNLM"/>
    </source>
</evidence>
<accession>A0A1Z4LPY9</accession>
<organism evidence="1 2">
    <name type="scientific">Calothrix parasitica NIES-267</name>
    <dbReference type="NCBI Taxonomy" id="1973488"/>
    <lineage>
        <taxon>Bacteria</taxon>
        <taxon>Bacillati</taxon>
        <taxon>Cyanobacteriota</taxon>
        <taxon>Cyanophyceae</taxon>
        <taxon>Nostocales</taxon>
        <taxon>Calotrichaceae</taxon>
        <taxon>Calothrix</taxon>
    </lineage>
</organism>
<gene>
    <name evidence="1" type="ORF">NIES267_27920</name>
</gene>
<dbReference type="InterPro" id="IPR009097">
    <property type="entry name" value="Cyclic_Pdiesterase"/>
</dbReference>
<reference evidence="1 2" key="1">
    <citation type="submission" date="2017-06" db="EMBL/GenBank/DDBJ databases">
        <title>Genome sequencing of cyanobaciteial culture collection at National Institute for Environmental Studies (NIES).</title>
        <authorList>
            <person name="Hirose Y."/>
            <person name="Shimura Y."/>
            <person name="Fujisawa T."/>
            <person name="Nakamura Y."/>
            <person name="Kawachi M."/>
        </authorList>
    </citation>
    <scope>NUCLEOTIDE SEQUENCE [LARGE SCALE GENOMIC DNA]</scope>
    <source>
        <strain evidence="1 2">NIES-267</strain>
    </source>
</reference>
<dbReference type="OrthoDB" id="4116343at2"/>